<evidence type="ECO:0000313" key="9">
    <source>
        <dbReference type="EMBL" id="TQM74231.1"/>
    </source>
</evidence>
<feature type="domain" description="RNA polymerase sigma-70" evidence="8">
    <location>
        <begin position="276"/>
        <end position="302"/>
    </location>
</feature>
<dbReference type="InterPro" id="IPR013325">
    <property type="entry name" value="RNA_pol_sigma_r2"/>
</dbReference>
<evidence type="ECO:0000256" key="3">
    <source>
        <dbReference type="ARBA" id="ARBA00023082"/>
    </source>
</evidence>
<dbReference type="PROSITE" id="PS00716">
    <property type="entry name" value="SIGMA70_2"/>
    <property type="match status" value="1"/>
</dbReference>
<dbReference type="InterPro" id="IPR007630">
    <property type="entry name" value="RNA_pol_sigma70_r4"/>
</dbReference>
<dbReference type="Pfam" id="PF04539">
    <property type="entry name" value="Sigma70_r3"/>
    <property type="match status" value="1"/>
</dbReference>
<dbReference type="Gene3D" id="1.10.601.10">
    <property type="entry name" value="RNA Polymerase Primary Sigma Factor"/>
    <property type="match status" value="2"/>
</dbReference>
<keyword evidence="2 6" id="KW-0805">Transcription regulation</keyword>
<comment type="function">
    <text evidence="6">Sigma factors are initiation factors that promote the attachment of RNA polymerase to specific initiation sites and are then released.</text>
</comment>
<dbReference type="Gene3D" id="1.10.10.10">
    <property type="entry name" value="Winged helix-like DNA-binding domain superfamily/Winged helix DNA-binding domain"/>
    <property type="match status" value="2"/>
</dbReference>
<keyword evidence="3 6" id="KW-0731">Sigma factor</keyword>
<evidence type="ECO:0000313" key="10">
    <source>
        <dbReference type="Proteomes" id="UP000319213"/>
    </source>
</evidence>
<dbReference type="PANTHER" id="PTHR30603">
    <property type="entry name" value="RNA POLYMERASE SIGMA FACTOR RPO"/>
    <property type="match status" value="1"/>
</dbReference>
<dbReference type="InterPro" id="IPR007627">
    <property type="entry name" value="RNA_pol_sigma70_r2"/>
</dbReference>
<comment type="caution">
    <text evidence="9">The sequence shown here is derived from an EMBL/GenBank/DDBJ whole genome shotgun (WGS) entry which is preliminary data.</text>
</comment>
<dbReference type="GO" id="GO:0003677">
    <property type="term" value="F:DNA binding"/>
    <property type="evidence" value="ECO:0007669"/>
    <property type="project" value="UniProtKB-KW"/>
</dbReference>
<dbReference type="OrthoDB" id="9804285at2"/>
<dbReference type="SUPFAM" id="SSF88946">
    <property type="entry name" value="Sigma2 domain of RNA polymerase sigma factors"/>
    <property type="match status" value="1"/>
</dbReference>
<keyword evidence="10" id="KW-1185">Reference proteome</keyword>
<dbReference type="EMBL" id="VFPQ01000001">
    <property type="protein sequence ID" value="TQM74231.1"/>
    <property type="molecule type" value="Genomic_DNA"/>
</dbReference>
<dbReference type="InterPro" id="IPR050239">
    <property type="entry name" value="Sigma-70_RNA_pol_init_factors"/>
</dbReference>
<protein>
    <recommendedName>
        <fullName evidence="6">RNA polymerase sigma factor</fullName>
    </recommendedName>
</protein>
<dbReference type="Pfam" id="PF04542">
    <property type="entry name" value="Sigma70_r2"/>
    <property type="match status" value="1"/>
</dbReference>
<dbReference type="InterPro" id="IPR036388">
    <property type="entry name" value="WH-like_DNA-bd_sf"/>
</dbReference>
<dbReference type="Pfam" id="PF00140">
    <property type="entry name" value="Sigma70_r1_2"/>
    <property type="match status" value="1"/>
</dbReference>
<dbReference type="GO" id="GO:0006352">
    <property type="term" value="P:DNA-templated transcription initiation"/>
    <property type="evidence" value="ECO:0007669"/>
    <property type="project" value="InterPro"/>
</dbReference>
<dbReference type="PRINTS" id="PR00046">
    <property type="entry name" value="SIGMA70FCT"/>
</dbReference>
<gene>
    <name evidence="9" type="ORF">FHX40_0897</name>
</gene>
<name>A0A543IUH6_9ACTN</name>
<dbReference type="InterPro" id="IPR000943">
    <property type="entry name" value="RNA_pol_sigma70"/>
</dbReference>
<dbReference type="PROSITE" id="PS00715">
    <property type="entry name" value="SIGMA70_1"/>
    <property type="match status" value="1"/>
</dbReference>
<keyword evidence="4 6" id="KW-0238">DNA-binding</keyword>
<dbReference type="Proteomes" id="UP000319213">
    <property type="component" value="Unassembled WGS sequence"/>
</dbReference>
<dbReference type="InterPro" id="IPR013324">
    <property type="entry name" value="RNA_pol_sigma_r3/r4-like"/>
</dbReference>
<accession>A0A543IUH6</accession>
<organism evidence="9 10">
    <name type="scientific">Thermopolyspora flexuosa</name>
    <dbReference type="NCBI Taxonomy" id="103836"/>
    <lineage>
        <taxon>Bacteria</taxon>
        <taxon>Bacillati</taxon>
        <taxon>Actinomycetota</taxon>
        <taxon>Actinomycetes</taxon>
        <taxon>Streptosporangiales</taxon>
        <taxon>Streptosporangiaceae</taxon>
        <taxon>Thermopolyspora</taxon>
    </lineage>
</organism>
<dbReference type="SUPFAM" id="SSF88659">
    <property type="entry name" value="Sigma3 and sigma4 domains of RNA polymerase sigma factors"/>
    <property type="match status" value="2"/>
</dbReference>
<proteinExistence type="inferred from homology"/>
<dbReference type="GO" id="GO:0016987">
    <property type="term" value="F:sigma factor activity"/>
    <property type="evidence" value="ECO:0007669"/>
    <property type="project" value="UniProtKB-KW"/>
</dbReference>
<dbReference type="AlphaFoldDB" id="A0A543IUH6"/>
<keyword evidence="5 6" id="KW-0804">Transcription</keyword>
<dbReference type="PANTHER" id="PTHR30603:SF60">
    <property type="entry name" value="RNA POLYMERASE SIGMA FACTOR RPOD"/>
    <property type="match status" value="1"/>
</dbReference>
<evidence type="ECO:0000256" key="5">
    <source>
        <dbReference type="ARBA" id="ARBA00023163"/>
    </source>
</evidence>
<evidence type="ECO:0000259" key="8">
    <source>
        <dbReference type="PROSITE" id="PS00716"/>
    </source>
</evidence>
<evidence type="ECO:0000259" key="7">
    <source>
        <dbReference type="PROSITE" id="PS00715"/>
    </source>
</evidence>
<dbReference type="InterPro" id="IPR014284">
    <property type="entry name" value="RNA_pol_sigma-70_dom"/>
</dbReference>
<sequence length="313" mass="35207">MAQGGADAGQLLDAEETDLLGRYLREIGATPLLTAEQEVELAKRIEAGVYAEHLLETEPGLDPERAEELRLVARDGRLARDHMIRANLRLVVSVARRYHQGELSLLDLIQEGNLGLIRAVQKFDHTRGYKFSTYAMWWIRQAIERGLAQKGRAVRLPMHVWEDVCRVNRIERDLALRLGREPTLEELARESGSSVRKAAELKRLAQRSVSLDTPVGDDGDASLGDVLWDGDESPAEGQVEFTLQLAEVRQLLRTLPAREAQILRWRYGLDNGSPCTLQQVGDRLGITRERVRQLESKALNRLRDPKLLGTLAS</sequence>
<feature type="domain" description="RNA polymerase sigma-70" evidence="7">
    <location>
        <begin position="107"/>
        <end position="120"/>
    </location>
</feature>
<evidence type="ECO:0000256" key="6">
    <source>
        <dbReference type="RuleBase" id="RU362124"/>
    </source>
</evidence>
<dbReference type="Pfam" id="PF04545">
    <property type="entry name" value="Sigma70_r4"/>
    <property type="match status" value="1"/>
</dbReference>
<reference evidence="9 10" key="1">
    <citation type="submission" date="2019-06" db="EMBL/GenBank/DDBJ databases">
        <title>Sequencing the genomes of 1000 actinobacteria strains.</title>
        <authorList>
            <person name="Klenk H.-P."/>
        </authorList>
    </citation>
    <scope>NUCLEOTIDE SEQUENCE [LARGE SCALE GENOMIC DNA]</scope>
    <source>
        <strain evidence="9 10">DSM 43186</strain>
    </source>
</reference>
<evidence type="ECO:0000256" key="1">
    <source>
        <dbReference type="ARBA" id="ARBA00007788"/>
    </source>
</evidence>
<dbReference type="InterPro" id="IPR007624">
    <property type="entry name" value="RNA_pol_sigma70_r3"/>
</dbReference>
<evidence type="ECO:0000256" key="2">
    <source>
        <dbReference type="ARBA" id="ARBA00023015"/>
    </source>
</evidence>
<dbReference type="NCBIfam" id="TIGR02937">
    <property type="entry name" value="sigma70-ECF"/>
    <property type="match status" value="1"/>
</dbReference>
<dbReference type="InterPro" id="IPR009042">
    <property type="entry name" value="RNA_pol_sigma70_r1_2"/>
</dbReference>
<comment type="similarity">
    <text evidence="1 6">Belongs to the sigma-70 factor family.</text>
</comment>
<evidence type="ECO:0000256" key="4">
    <source>
        <dbReference type="ARBA" id="ARBA00023125"/>
    </source>
</evidence>
<dbReference type="CDD" id="cd06171">
    <property type="entry name" value="Sigma70_r4"/>
    <property type="match status" value="1"/>
</dbReference>
<dbReference type="RefSeq" id="WP_142258432.1">
    <property type="nucleotide sequence ID" value="NZ_BMPV01000006.1"/>
</dbReference>